<gene>
    <name evidence="3" type="ORF">JGI4_00810</name>
    <name evidence="2" type="ORF">JGI8_00244</name>
</gene>
<dbReference type="OrthoDB" id="3078308at2"/>
<dbReference type="AlphaFoldDB" id="A0A0N7MPB7"/>
<accession>A0A0S4MZA0</accession>
<accession>A0A0P1MJF3</accession>
<feature type="transmembrane region" description="Helical" evidence="1">
    <location>
        <begin position="21"/>
        <end position="41"/>
    </location>
</feature>
<keyword evidence="5" id="KW-1185">Reference proteome</keyword>
<accession>A0A0P1MKT4</accession>
<evidence type="ECO:0000313" key="4">
    <source>
        <dbReference type="Proteomes" id="UP000182011"/>
    </source>
</evidence>
<keyword evidence="1" id="KW-0812">Transmembrane</keyword>
<accession>A0A0P1P3U0</accession>
<accession>A0A0P1LBY7</accession>
<organism evidence="3 4">
    <name type="scientific">Candidatus Kryptonium thompsonii</name>
    <dbReference type="NCBI Taxonomy" id="1633631"/>
    <lineage>
        <taxon>Bacteria</taxon>
        <taxon>Pseudomonadati</taxon>
        <taxon>Candidatus Kryptoniota</taxon>
        <taxon>Candidatus Kryptonium</taxon>
    </lineage>
</organism>
<dbReference type="Proteomes" id="UP000182011">
    <property type="component" value="Unassembled WGS sequence"/>
</dbReference>
<accession>A0A0P1M2B0</accession>
<feature type="transmembrane region" description="Helical" evidence="1">
    <location>
        <begin position="128"/>
        <end position="145"/>
    </location>
</feature>
<proteinExistence type="predicted"/>
<accession>A0A0P1LG42</accession>
<accession>A0A0N7MPB7</accession>
<reference evidence="2 5" key="1">
    <citation type="submission" date="2015-11" db="EMBL/GenBank/DDBJ databases">
        <authorList>
            <person name="Varghese N."/>
        </authorList>
    </citation>
    <scope>NUCLEOTIDE SEQUENCE [LARGE SCALE GENOMIC DNA]</scope>
    <source>
        <strain evidence="2 5">JGI-8</strain>
    </source>
</reference>
<accession>A0A0P1MS80</accession>
<sequence>MSEGVKDSVEEKSEFGKLLKYTVLVYASGLFVGVLLDFLGLQRSSIGQWIVRALSGEGESIFDRVYALRRRFHRKSGSIAEAYGWGKFLPYLYALSAQMGANISGLVFLRKKERSWSKAINQYVRHPVMLTSLLVIFIVPIRLLVTRLMGFSPTAQVYTALETIPINLCWLPPLVGWLKGKLNLLT</sequence>
<feature type="transmembrane region" description="Helical" evidence="1">
    <location>
        <begin position="88"/>
        <end position="108"/>
    </location>
</feature>
<protein>
    <submittedName>
        <fullName evidence="3">Uncharacterized protein</fullName>
    </submittedName>
</protein>
<evidence type="ECO:0000313" key="3">
    <source>
        <dbReference type="EMBL" id="CUU03667.1"/>
    </source>
</evidence>
<dbReference type="RefSeq" id="WP_075426946.1">
    <property type="nucleotide sequence ID" value="NZ_CZVI01000002.1"/>
</dbReference>
<reference evidence="3 4" key="2">
    <citation type="submission" date="2015-11" db="EMBL/GenBank/DDBJ databases">
        <authorList>
            <person name="Zhang Y."/>
            <person name="Guo Z."/>
        </authorList>
    </citation>
    <scope>NUCLEOTIDE SEQUENCE [LARGE SCALE GENOMIC DNA]</scope>
    <source>
        <strain evidence="3">JGI-4</strain>
    </source>
</reference>
<accession>A0A0P1LHC1</accession>
<dbReference type="Proteomes" id="UP000182200">
    <property type="component" value="Unassembled WGS sequence"/>
</dbReference>
<evidence type="ECO:0000313" key="5">
    <source>
        <dbReference type="Proteomes" id="UP000182200"/>
    </source>
</evidence>
<accession>A0A0P1LU70</accession>
<evidence type="ECO:0000313" key="2">
    <source>
        <dbReference type="EMBL" id="CUS78756.1"/>
    </source>
</evidence>
<keyword evidence="1" id="KW-1133">Transmembrane helix</keyword>
<evidence type="ECO:0000256" key="1">
    <source>
        <dbReference type="SAM" id="Phobius"/>
    </source>
</evidence>
<dbReference type="EMBL" id="FAOP01000004">
    <property type="protein sequence ID" value="CUU03667.1"/>
    <property type="molecule type" value="Genomic_DNA"/>
</dbReference>
<accession>A0A0N7MT61</accession>
<name>A0A0N7MPB7_9BACT</name>
<dbReference type="EMBL" id="CZVI01000002">
    <property type="protein sequence ID" value="CUS78756.1"/>
    <property type="molecule type" value="Genomic_DNA"/>
</dbReference>
<dbReference type="STRING" id="1633631.GCA_001442925_00809"/>
<keyword evidence="1" id="KW-0472">Membrane</keyword>